<dbReference type="InterPro" id="IPR053142">
    <property type="entry name" value="PchR_regulatory_protein"/>
</dbReference>
<comment type="caution">
    <text evidence="4">The sequence shown here is derived from an EMBL/GenBank/DDBJ whole genome shotgun (WGS) entry which is preliminary data.</text>
</comment>
<evidence type="ECO:0000256" key="1">
    <source>
        <dbReference type="ARBA" id="ARBA00023015"/>
    </source>
</evidence>
<dbReference type="PROSITE" id="PS01124">
    <property type="entry name" value="HTH_ARAC_FAMILY_2"/>
    <property type="match status" value="1"/>
</dbReference>
<sequence>MRTITYSYGAEFNLLEVLAPAMGGSIEGNFIKGNNELYEGTHFVMPFDNRVSALLVDATYKESALLEYRTGVDYFVGMYFHVIKEDINFIQKDESTLVGRQDYNLLIVDSLLDFDYVVDNGVNTYVVCIFIYKSALKEYMDKIPILKSLSKDVFNAKKNTIISMDRMSMDSSILINDFRKIPYDSPLFELYFKGLIYKLIGNYLEQLLTKKIIISKVMNDDVKSIIASKTKLLESVDGIFPGVDFLAKQACMSPSKYKKLFTKISGLSPGTFFYSNKLVLAKELLETGKYTVSEVSDKLNYANISYLAKRFNSKYGIFPKEYQSLL</sequence>
<evidence type="ECO:0000313" key="5">
    <source>
        <dbReference type="Proteomes" id="UP001151133"/>
    </source>
</evidence>
<keyword evidence="2" id="KW-0804">Transcription</keyword>
<dbReference type="SMART" id="SM00342">
    <property type="entry name" value="HTH_ARAC"/>
    <property type="match status" value="1"/>
</dbReference>
<dbReference type="GO" id="GO:0043565">
    <property type="term" value="F:sequence-specific DNA binding"/>
    <property type="evidence" value="ECO:0007669"/>
    <property type="project" value="InterPro"/>
</dbReference>
<organism evidence="4 5">
    <name type="scientific">Flavobacterium frigoritolerans</name>
    <dbReference type="NCBI Taxonomy" id="2987686"/>
    <lineage>
        <taxon>Bacteria</taxon>
        <taxon>Pseudomonadati</taxon>
        <taxon>Bacteroidota</taxon>
        <taxon>Flavobacteriia</taxon>
        <taxon>Flavobacteriales</taxon>
        <taxon>Flavobacteriaceae</taxon>
        <taxon>Flavobacterium</taxon>
    </lineage>
</organism>
<dbReference type="InterPro" id="IPR009057">
    <property type="entry name" value="Homeodomain-like_sf"/>
</dbReference>
<proteinExistence type="predicted"/>
<dbReference type="Pfam" id="PF12833">
    <property type="entry name" value="HTH_18"/>
    <property type="match status" value="1"/>
</dbReference>
<evidence type="ECO:0000313" key="4">
    <source>
        <dbReference type="EMBL" id="MCV9931571.1"/>
    </source>
</evidence>
<protein>
    <submittedName>
        <fullName evidence="4">Helix-turn-helix transcriptional regulator</fullName>
    </submittedName>
</protein>
<dbReference type="InterPro" id="IPR018060">
    <property type="entry name" value="HTH_AraC"/>
</dbReference>
<dbReference type="RefSeq" id="WP_264285899.1">
    <property type="nucleotide sequence ID" value="NZ_JAOZEV010000003.1"/>
</dbReference>
<reference evidence="4" key="1">
    <citation type="submission" date="2022-10" db="EMBL/GenBank/DDBJ databases">
        <title>Two novel species of Flavobacterium.</title>
        <authorList>
            <person name="Liu Q."/>
            <person name="Xin Y.-H."/>
        </authorList>
    </citation>
    <scope>NUCLEOTIDE SEQUENCE</scope>
    <source>
        <strain evidence="4">LS1R47</strain>
    </source>
</reference>
<dbReference type="AlphaFoldDB" id="A0A9X3C0Z2"/>
<gene>
    <name evidence="4" type="ORF">OIU80_04700</name>
</gene>
<dbReference type="Proteomes" id="UP001151133">
    <property type="component" value="Unassembled WGS sequence"/>
</dbReference>
<name>A0A9X3C0Z2_9FLAO</name>
<dbReference type="GO" id="GO:0003700">
    <property type="term" value="F:DNA-binding transcription factor activity"/>
    <property type="evidence" value="ECO:0007669"/>
    <property type="project" value="InterPro"/>
</dbReference>
<dbReference type="Gene3D" id="1.10.10.60">
    <property type="entry name" value="Homeodomain-like"/>
    <property type="match status" value="1"/>
</dbReference>
<dbReference type="EMBL" id="JAOZEV010000003">
    <property type="protein sequence ID" value="MCV9931571.1"/>
    <property type="molecule type" value="Genomic_DNA"/>
</dbReference>
<accession>A0A9X3C0Z2</accession>
<keyword evidence="5" id="KW-1185">Reference proteome</keyword>
<feature type="domain" description="HTH araC/xylS-type" evidence="3">
    <location>
        <begin position="243"/>
        <end position="325"/>
    </location>
</feature>
<evidence type="ECO:0000256" key="2">
    <source>
        <dbReference type="ARBA" id="ARBA00023163"/>
    </source>
</evidence>
<dbReference type="PANTHER" id="PTHR47893:SF1">
    <property type="entry name" value="REGULATORY PROTEIN PCHR"/>
    <property type="match status" value="1"/>
</dbReference>
<dbReference type="PANTHER" id="PTHR47893">
    <property type="entry name" value="REGULATORY PROTEIN PCHR"/>
    <property type="match status" value="1"/>
</dbReference>
<evidence type="ECO:0000259" key="3">
    <source>
        <dbReference type="PROSITE" id="PS01124"/>
    </source>
</evidence>
<dbReference type="SUPFAM" id="SSF46689">
    <property type="entry name" value="Homeodomain-like"/>
    <property type="match status" value="1"/>
</dbReference>
<keyword evidence="1" id="KW-0805">Transcription regulation</keyword>